<proteinExistence type="predicted"/>
<protein>
    <submittedName>
        <fullName evidence="1">Uncharacterized protein</fullName>
    </submittedName>
</protein>
<gene>
    <name evidence="1" type="ORF">M0813_08453</name>
</gene>
<reference evidence="1" key="1">
    <citation type="submission" date="2022-08" db="EMBL/GenBank/DDBJ databases">
        <title>Novel sulfate-reducing endosymbionts in the free-living metamonad Anaeramoeba.</title>
        <authorList>
            <person name="Jerlstrom-Hultqvist J."/>
            <person name="Cepicka I."/>
            <person name="Gallot-Lavallee L."/>
            <person name="Salas-Leiva D."/>
            <person name="Curtis B.A."/>
            <person name="Zahonova K."/>
            <person name="Pipaliya S."/>
            <person name="Dacks J."/>
            <person name="Roger A.J."/>
        </authorList>
    </citation>
    <scope>NUCLEOTIDE SEQUENCE</scope>
    <source>
        <strain evidence="1">Schooner1</strain>
    </source>
</reference>
<evidence type="ECO:0000313" key="1">
    <source>
        <dbReference type="EMBL" id="KAJ6228954.1"/>
    </source>
</evidence>
<dbReference type="EMBL" id="JAOAOG010000325">
    <property type="protein sequence ID" value="KAJ6228954.1"/>
    <property type="molecule type" value="Genomic_DNA"/>
</dbReference>
<sequence>MTRNPNMSYLITPTSIKKEINKKRVCKHVNWFLKMKTQNIFYQQDIQFFNFSFFHFLFLKTN</sequence>
<organism evidence="1 2">
    <name type="scientific">Anaeramoeba flamelloides</name>
    <dbReference type="NCBI Taxonomy" id="1746091"/>
    <lineage>
        <taxon>Eukaryota</taxon>
        <taxon>Metamonada</taxon>
        <taxon>Anaeramoebidae</taxon>
        <taxon>Anaeramoeba</taxon>
    </lineage>
</organism>
<name>A0ABQ8X8U7_9EUKA</name>
<comment type="caution">
    <text evidence="1">The sequence shown here is derived from an EMBL/GenBank/DDBJ whole genome shotgun (WGS) entry which is preliminary data.</text>
</comment>
<evidence type="ECO:0000313" key="2">
    <source>
        <dbReference type="Proteomes" id="UP001150062"/>
    </source>
</evidence>
<dbReference type="Proteomes" id="UP001150062">
    <property type="component" value="Unassembled WGS sequence"/>
</dbReference>
<accession>A0ABQ8X8U7</accession>
<keyword evidence="2" id="KW-1185">Reference proteome</keyword>